<comment type="caution">
    <text evidence="1">The sequence shown here is derived from an EMBL/GenBank/DDBJ whole genome shotgun (WGS) entry which is preliminary data.</text>
</comment>
<dbReference type="EMBL" id="JXRR01000022">
    <property type="protein sequence ID" value="KIL42990.1"/>
    <property type="molecule type" value="Genomic_DNA"/>
</dbReference>
<proteinExistence type="predicted"/>
<organism evidence="1 2">
    <name type="scientific">Jeotgalibacillus campisalis</name>
    <dbReference type="NCBI Taxonomy" id="220754"/>
    <lineage>
        <taxon>Bacteria</taxon>
        <taxon>Bacillati</taxon>
        <taxon>Bacillota</taxon>
        <taxon>Bacilli</taxon>
        <taxon>Bacillales</taxon>
        <taxon>Caryophanaceae</taxon>
        <taxon>Jeotgalibacillus</taxon>
    </lineage>
</organism>
<keyword evidence="2" id="KW-1185">Reference proteome</keyword>
<evidence type="ECO:0000313" key="2">
    <source>
        <dbReference type="Proteomes" id="UP000031972"/>
    </source>
</evidence>
<dbReference type="AlphaFoldDB" id="A0A0C2QY89"/>
<accession>A0A0C2QY89</accession>
<sequence>MNSLTFFMSSHVPGARDHASIAETVLTWARLLTAIRL</sequence>
<reference evidence="1 2" key="1">
    <citation type="submission" date="2015-01" db="EMBL/GenBank/DDBJ databases">
        <title>Jeotgalibacillus campisalis genome sequencing.</title>
        <authorList>
            <person name="Goh K.M."/>
            <person name="Chan K.-G."/>
            <person name="Yaakop A.S."/>
            <person name="Ee R."/>
            <person name="Gan H.M."/>
            <person name="Chan C.S."/>
        </authorList>
    </citation>
    <scope>NUCLEOTIDE SEQUENCE [LARGE SCALE GENOMIC DNA]</scope>
    <source>
        <strain evidence="1 2">SF-57</strain>
    </source>
</reference>
<dbReference type="Proteomes" id="UP000031972">
    <property type="component" value="Unassembled WGS sequence"/>
</dbReference>
<protein>
    <submittedName>
        <fullName evidence="1">Uncharacterized protein</fullName>
    </submittedName>
</protein>
<evidence type="ECO:0000313" key="1">
    <source>
        <dbReference type="EMBL" id="KIL42990.1"/>
    </source>
</evidence>
<gene>
    <name evidence="1" type="ORF">KR50_33930</name>
</gene>
<name>A0A0C2QY89_9BACL</name>